<evidence type="ECO:0000256" key="2">
    <source>
        <dbReference type="ARBA" id="ARBA00023125"/>
    </source>
</evidence>
<dbReference type="Proteomes" id="UP000199658">
    <property type="component" value="Unassembled WGS sequence"/>
</dbReference>
<feature type="domain" description="HTH luxR-type" evidence="4">
    <location>
        <begin position="167"/>
        <end position="232"/>
    </location>
</feature>
<sequence>MNKLVDMQEVLSQAKTLEEVQRFVEGLRDVYDLEHLVYHSVNCVGGQYAALTYSQDWVDRYIENDYARIDPVIQGCYQQFHPIDWKALDWSSKSARALLGEATEAGLGNQGFSVPIRGPSGQFALFTINHKCSDDTWSAFTNERIEDLILISHYLNEKALQIEGRPDRGPIRALSPREKDTLTLLATGANRANIADVLKISESTLRVYIEGARFKLGASNTTHAVALALTHGLIVV</sequence>
<dbReference type="GO" id="GO:0006355">
    <property type="term" value="P:regulation of DNA-templated transcription"/>
    <property type="evidence" value="ECO:0007669"/>
    <property type="project" value="InterPro"/>
</dbReference>
<reference evidence="6" key="1">
    <citation type="submission" date="2016-10" db="EMBL/GenBank/DDBJ databases">
        <authorList>
            <person name="Varghese N."/>
            <person name="Submissions S."/>
        </authorList>
    </citation>
    <scope>NUCLEOTIDE SEQUENCE [LARGE SCALE GENOMIC DNA]</scope>
    <source>
        <strain evidence="6">DSM 26921</strain>
    </source>
</reference>
<evidence type="ECO:0000256" key="1">
    <source>
        <dbReference type="ARBA" id="ARBA00023015"/>
    </source>
</evidence>
<dbReference type="CDD" id="cd06170">
    <property type="entry name" value="LuxR_C_like"/>
    <property type="match status" value="1"/>
</dbReference>
<keyword evidence="1" id="KW-0805">Transcription regulation</keyword>
<name>A0A1I6GFH1_9RHOB</name>
<evidence type="ECO:0000259" key="4">
    <source>
        <dbReference type="PROSITE" id="PS50043"/>
    </source>
</evidence>
<dbReference type="Pfam" id="PF03472">
    <property type="entry name" value="Autoind_bind"/>
    <property type="match status" value="1"/>
</dbReference>
<dbReference type="PROSITE" id="PS50043">
    <property type="entry name" value="HTH_LUXR_2"/>
    <property type="match status" value="1"/>
</dbReference>
<dbReference type="Gene3D" id="1.10.10.10">
    <property type="entry name" value="Winged helix-like DNA-binding domain superfamily/Winged helix DNA-binding domain"/>
    <property type="match status" value="1"/>
</dbReference>
<evidence type="ECO:0000256" key="3">
    <source>
        <dbReference type="ARBA" id="ARBA00023163"/>
    </source>
</evidence>
<keyword evidence="2" id="KW-0238">DNA-binding</keyword>
<dbReference type="RefSeq" id="WP_342713595.1">
    <property type="nucleotide sequence ID" value="NZ_FOYO01000001.1"/>
</dbReference>
<dbReference type="SUPFAM" id="SSF75516">
    <property type="entry name" value="Pheromone-binding domain of LuxR-like quorum-sensing transcription factors"/>
    <property type="match status" value="1"/>
</dbReference>
<keyword evidence="3" id="KW-0804">Transcription</keyword>
<dbReference type="SUPFAM" id="SSF46894">
    <property type="entry name" value="C-terminal effector domain of the bipartite response regulators"/>
    <property type="match status" value="1"/>
</dbReference>
<dbReference type="PRINTS" id="PR00038">
    <property type="entry name" value="HTHLUXR"/>
</dbReference>
<evidence type="ECO:0000313" key="5">
    <source>
        <dbReference type="EMBL" id="SFR40942.1"/>
    </source>
</evidence>
<keyword evidence="6" id="KW-1185">Reference proteome</keyword>
<organism evidence="5 6">
    <name type="scientific">Litoreibacter janthinus</name>
    <dbReference type="NCBI Taxonomy" id="670154"/>
    <lineage>
        <taxon>Bacteria</taxon>
        <taxon>Pseudomonadati</taxon>
        <taxon>Pseudomonadota</taxon>
        <taxon>Alphaproteobacteria</taxon>
        <taxon>Rhodobacterales</taxon>
        <taxon>Roseobacteraceae</taxon>
        <taxon>Litoreibacter</taxon>
    </lineage>
</organism>
<dbReference type="PANTHER" id="PTHR44688">
    <property type="entry name" value="DNA-BINDING TRANSCRIPTIONAL ACTIVATOR DEVR_DOSR"/>
    <property type="match status" value="1"/>
</dbReference>
<dbReference type="InterPro" id="IPR005143">
    <property type="entry name" value="TF_LuxR_autoind-bd_dom"/>
</dbReference>
<gene>
    <name evidence="5" type="ORF">SAMN04488002_1394</name>
</gene>
<dbReference type="InterPro" id="IPR000792">
    <property type="entry name" value="Tscrpt_reg_LuxR_C"/>
</dbReference>
<dbReference type="GO" id="GO:0003677">
    <property type="term" value="F:DNA binding"/>
    <property type="evidence" value="ECO:0007669"/>
    <property type="project" value="UniProtKB-KW"/>
</dbReference>
<dbReference type="SMART" id="SM00421">
    <property type="entry name" value="HTH_LUXR"/>
    <property type="match status" value="1"/>
</dbReference>
<protein>
    <submittedName>
        <fullName evidence="5">Regulatory protein, luxR family</fullName>
    </submittedName>
</protein>
<dbReference type="STRING" id="670154.SAMN04488002_1394"/>
<dbReference type="AlphaFoldDB" id="A0A1I6GFH1"/>
<dbReference type="Pfam" id="PF00196">
    <property type="entry name" value="GerE"/>
    <property type="match status" value="1"/>
</dbReference>
<dbReference type="InterPro" id="IPR036388">
    <property type="entry name" value="WH-like_DNA-bd_sf"/>
</dbReference>
<accession>A0A1I6GFH1</accession>
<dbReference type="PANTHER" id="PTHR44688:SF16">
    <property type="entry name" value="DNA-BINDING TRANSCRIPTIONAL ACTIVATOR DEVR_DOSR"/>
    <property type="match status" value="1"/>
</dbReference>
<dbReference type="InterPro" id="IPR036693">
    <property type="entry name" value="TF_LuxR_autoind-bd_dom_sf"/>
</dbReference>
<dbReference type="Gene3D" id="3.30.450.80">
    <property type="entry name" value="Transcription factor LuxR-like, autoinducer-binding domain"/>
    <property type="match status" value="1"/>
</dbReference>
<proteinExistence type="predicted"/>
<evidence type="ECO:0000313" key="6">
    <source>
        <dbReference type="Proteomes" id="UP000199658"/>
    </source>
</evidence>
<dbReference type="EMBL" id="FOYO01000001">
    <property type="protein sequence ID" value="SFR40942.1"/>
    <property type="molecule type" value="Genomic_DNA"/>
</dbReference>
<dbReference type="InterPro" id="IPR016032">
    <property type="entry name" value="Sig_transdc_resp-reg_C-effctor"/>
</dbReference>